<accession>A0A1G9B5I2</accession>
<dbReference type="PANTHER" id="PTHR30419:SF8">
    <property type="entry name" value="NITROGEN ASSIMILATION TRANSCRIPTIONAL ACTIVATOR-RELATED"/>
    <property type="match status" value="1"/>
</dbReference>
<dbReference type="Pfam" id="PF03466">
    <property type="entry name" value="LysR_substrate"/>
    <property type="match status" value="1"/>
</dbReference>
<dbReference type="EMBL" id="FNFK01000025">
    <property type="protein sequence ID" value="SDK34728.1"/>
    <property type="molecule type" value="Genomic_DNA"/>
</dbReference>
<comment type="similarity">
    <text evidence="1">Belongs to the LysR transcriptional regulatory family.</text>
</comment>
<sequence>MEIDIKYMEYFVHIVESGFNLTLASKQLYVSQSALSQFITNYEKEKSIKLFIRKNGRLSKLTTAGEILYEQSKNIIRMSQKLEEDMAIEASKQKGTVRIGIPSLILRVYFSSFFPDLLLDNPDLHIDVIEEGSIALRQMLLDNELDMAVLLKPTNLNSKNYEQQVIQIDEMVAFMDSNHKLSDKPMLNWSDIASYPIATFYKTFTTQDLVTKKLQSEGIKPNFITTSMSWDYIIEATKGNEMVAILPRPVYTYLSEEFYQYKKFKDPLPFEFDICRPIKEVYSKPESKLFDEIIKLFYEPQQ</sequence>
<dbReference type="GO" id="GO:0005829">
    <property type="term" value="C:cytosol"/>
    <property type="evidence" value="ECO:0007669"/>
    <property type="project" value="TreeGrafter"/>
</dbReference>
<organism evidence="6 7">
    <name type="scientific">Alkalibacterium thalassium</name>
    <dbReference type="NCBI Taxonomy" id="426701"/>
    <lineage>
        <taxon>Bacteria</taxon>
        <taxon>Bacillati</taxon>
        <taxon>Bacillota</taxon>
        <taxon>Bacilli</taxon>
        <taxon>Lactobacillales</taxon>
        <taxon>Carnobacteriaceae</taxon>
        <taxon>Alkalibacterium</taxon>
    </lineage>
</organism>
<dbReference type="Proteomes" id="UP000199433">
    <property type="component" value="Unassembled WGS sequence"/>
</dbReference>
<evidence type="ECO:0000259" key="5">
    <source>
        <dbReference type="PROSITE" id="PS50931"/>
    </source>
</evidence>
<dbReference type="InterPro" id="IPR036390">
    <property type="entry name" value="WH_DNA-bd_sf"/>
</dbReference>
<reference evidence="7" key="1">
    <citation type="submission" date="2016-10" db="EMBL/GenBank/DDBJ databases">
        <authorList>
            <person name="Varghese N."/>
            <person name="Submissions S."/>
        </authorList>
    </citation>
    <scope>NUCLEOTIDE SEQUENCE [LARGE SCALE GENOMIC DNA]</scope>
    <source>
        <strain evidence="7">DSM 19181</strain>
    </source>
</reference>
<dbReference type="OrthoDB" id="9803735at2"/>
<dbReference type="InterPro" id="IPR050950">
    <property type="entry name" value="HTH-type_LysR_regulators"/>
</dbReference>
<dbReference type="Pfam" id="PF00126">
    <property type="entry name" value="HTH_1"/>
    <property type="match status" value="1"/>
</dbReference>
<dbReference type="SUPFAM" id="SSF53850">
    <property type="entry name" value="Periplasmic binding protein-like II"/>
    <property type="match status" value="1"/>
</dbReference>
<proteinExistence type="inferred from homology"/>
<dbReference type="RefSeq" id="WP_091267057.1">
    <property type="nucleotide sequence ID" value="NZ_FNFK01000025.1"/>
</dbReference>
<evidence type="ECO:0000256" key="3">
    <source>
        <dbReference type="ARBA" id="ARBA00023125"/>
    </source>
</evidence>
<name>A0A1G9B5I2_9LACT</name>
<keyword evidence="3 6" id="KW-0238">DNA-binding</keyword>
<feature type="domain" description="HTH lysR-type" evidence="5">
    <location>
        <begin position="3"/>
        <end position="62"/>
    </location>
</feature>
<evidence type="ECO:0000256" key="1">
    <source>
        <dbReference type="ARBA" id="ARBA00009437"/>
    </source>
</evidence>
<evidence type="ECO:0000313" key="7">
    <source>
        <dbReference type="Proteomes" id="UP000199433"/>
    </source>
</evidence>
<keyword evidence="2" id="KW-0805">Transcription regulation</keyword>
<dbReference type="CDD" id="cd05466">
    <property type="entry name" value="PBP2_LTTR_substrate"/>
    <property type="match status" value="1"/>
</dbReference>
<dbReference type="GO" id="GO:0003677">
    <property type="term" value="F:DNA binding"/>
    <property type="evidence" value="ECO:0007669"/>
    <property type="project" value="UniProtKB-KW"/>
</dbReference>
<dbReference type="STRING" id="426701.SAMN04488098_10253"/>
<dbReference type="GO" id="GO:0003700">
    <property type="term" value="F:DNA-binding transcription factor activity"/>
    <property type="evidence" value="ECO:0007669"/>
    <property type="project" value="InterPro"/>
</dbReference>
<protein>
    <submittedName>
        <fullName evidence="6">DNA-binding transcriptional regulator, LysR family</fullName>
    </submittedName>
</protein>
<dbReference type="InterPro" id="IPR000847">
    <property type="entry name" value="LysR_HTH_N"/>
</dbReference>
<dbReference type="AlphaFoldDB" id="A0A1G9B5I2"/>
<keyword evidence="4" id="KW-0804">Transcription</keyword>
<dbReference type="PROSITE" id="PS50931">
    <property type="entry name" value="HTH_LYSR"/>
    <property type="match status" value="1"/>
</dbReference>
<dbReference type="SUPFAM" id="SSF46785">
    <property type="entry name" value="Winged helix' DNA-binding domain"/>
    <property type="match status" value="1"/>
</dbReference>
<dbReference type="InterPro" id="IPR005119">
    <property type="entry name" value="LysR_subst-bd"/>
</dbReference>
<dbReference type="InterPro" id="IPR036388">
    <property type="entry name" value="WH-like_DNA-bd_sf"/>
</dbReference>
<gene>
    <name evidence="6" type="ORF">SAMN04488098_10253</name>
</gene>
<evidence type="ECO:0000256" key="2">
    <source>
        <dbReference type="ARBA" id="ARBA00023015"/>
    </source>
</evidence>
<dbReference type="Gene3D" id="1.10.10.10">
    <property type="entry name" value="Winged helix-like DNA-binding domain superfamily/Winged helix DNA-binding domain"/>
    <property type="match status" value="1"/>
</dbReference>
<dbReference type="PANTHER" id="PTHR30419">
    <property type="entry name" value="HTH-TYPE TRANSCRIPTIONAL REGULATOR YBHD"/>
    <property type="match status" value="1"/>
</dbReference>
<evidence type="ECO:0000256" key="4">
    <source>
        <dbReference type="ARBA" id="ARBA00023163"/>
    </source>
</evidence>
<evidence type="ECO:0000313" key="6">
    <source>
        <dbReference type="EMBL" id="SDK34728.1"/>
    </source>
</evidence>
<keyword evidence="7" id="KW-1185">Reference proteome</keyword>
<dbReference type="Gene3D" id="3.40.190.290">
    <property type="match status" value="1"/>
</dbReference>